<dbReference type="eggNOG" id="COG1804">
    <property type="taxonomic scope" value="Bacteria"/>
</dbReference>
<dbReference type="PhylomeDB" id="Q8EN19"/>
<dbReference type="InterPro" id="IPR044855">
    <property type="entry name" value="CoA-Trfase_III_dom3_sf"/>
</dbReference>
<evidence type="ECO:0000313" key="1">
    <source>
        <dbReference type="EMBL" id="BAC14627.1"/>
    </source>
</evidence>
<dbReference type="Gene3D" id="3.40.50.10540">
    <property type="entry name" value="Crotonobetainyl-coa:carnitine coa-transferase, domain 1"/>
    <property type="match status" value="1"/>
</dbReference>
<dbReference type="Proteomes" id="UP000000822">
    <property type="component" value="Chromosome"/>
</dbReference>
<gene>
    <name evidence="1" type="ordered locus">OB2671</name>
</gene>
<organism evidence="1 2">
    <name type="scientific">Oceanobacillus iheyensis (strain DSM 14371 / CIP 107618 / JCM 11309 / KCTC 3954 / HTE831)</name>
    <dbReference type="NCBI Taxonomy" id="221109"/>
    <lineage>
        <taxon>Bacteria</taxon>
        <taxon>Bacillati</taxon>
        <taxon>Bacillota</taxon>
        <taxon>Bacilli</taxon>
        <taxon>Bacillales</taxon>
        <taxon>Bacillaceae</taxon>
        <taxon>Oceanobacillus</taxon>
    </lineage>
</organism>
<dbReference type="SUPFAM" id="SSF89796">
    <property type="entry name" value="CoA-transferase family III (CaiB/BaiF)"/>
    <property type="match status" value="1"/>
</dbReference>
<evidence type="ECO:0000313" key="2">
    <source>
        <dbReference type="Proteomes" id="UP000000822"/>
    </source>
</evidence>
<dbReference type="Pfam" id="PF02515">
    <property type="entry name" value="CoA_transf_3"/>
    <property type="match status" value="1"/>
</dbReference>
<dbReference type="GO" id="GO:0003824">
    <property type="term" value="F:catalytic activity"/>
    <property type="evidence" value="ECO:0007669"/>
    <property type="project" value="InterPro"/>
</dbReference>
<keyword evidence="2" id="KW-1185">Reference proteome</keyword>
<dbReference type="Gene3D" id="3.30.1540.10">
    <property type="entry name" value="formyl-coa transferase, domain 3"/>
    <property type="match status" value="1"/>
</dbReference>
<sequence length="373" mass="42116">MPLSNIRVLDLTRLLPGPYCSMMLADFGAEVIKIEQPNGGDYLRNFDPKYGNEDSVLFQSINRNKKSVCLDLKDDEDRQSFLELLASADILIESFRPGVMKNLGLDYDTLKEYQPSLIYCSLTGYGQTGPYKDKAGHDINYLSTAGILQMMSDNKKKPVLPSVQMADIGMGAYPAVIGILMAYIHRQNTGVGQYIDVSMLDGAVSWLHMLLPATFHGQSMNREKSLLYGGYACYQIYETKDRRYLSMGGLEDKFWSTFCRVIGKYEYVSQLHASLEIQREMITSIQHVIKKKTLDEWMILFDGEDACVTALQTLDELVVDPHVASREMIIDKGGMKQIGIPIKMSETPGEIRRTSPTLGEHNEELLNRAKKIY</sequence>
<reference evidence="1 2" key="2">
    <citation type="journal article" date="2002" name="Nucleic Acids Res.">
        <title>Genome sequence of Oceanobacillus iheyensis isolated from the Iheya Ridge and its unexpected adaptive capabilities to extreme environments.</title>
        <authorList>
            <person name="Takami H."/>
            <person name="Takaki Y."/>
            <person name="Uchiyama I."/>
        </authorList>
    </citation>
    <scope>NUCLEOTIDE SEQUENCE [LARGE SCALE GENOMIC DNA]</scope>
    <source>
        <strain evidence="2">DSM 14371 / CIP 107618 / JCM 11309 / KCTC 3954 / HTE831</strain>
    </source>
</reference>
<dbReference type="STRING" id="221109.gene:10734923"/>
<dbReference type="RefSeq" id="WP_011067065.1">
    <property type="nucleotide sequence ID" value="NC_004193.1"/>
</dbReference>
<dbReference type="EMBL" id="BA000028">
    <property type="protein sequence ID" value="BAC14627.1"/>
    <property type="molecule type" value="Genomic_DNA"/>
</dbReference>
<proteinExistence type="predicted"/>
<protein>
    <submittedName>
        <fullName evidence="1">Hypothetical conserved protein</fullName>
    </submittedName>
</protein>
<dbReference type="OrthoDB" id="9797653at2"/>
<accession>Q8EN19</accession>
<name>Q8EN19_OCEIH</name>
<dbReference type="PANTHER" id="PTHR48228">
    <property type="entry name" value="SUCCINYL-COA--D-CITRAMALATE COA-TRANSFERASE"/>
    <property type="match status" value="1"/>
</dbReference>
<dbReference type="KEGG" id="oih:OB2671"/>
<dbReference type="InterPro" id="IPR003673">
    <property type="entry name" value="CoA-Trfase_fam_III"/>
</dbReference>
<dbReference type="HOGENOM" id="CLU_033975_5_1_9"/>
<dbReference type="InterPro" id="IPR050509">
    <property type="entry name" value="CoA-transferase_III"/>
</dbReference>
<dbReference type="PANTHER" id="PTHR48228:SF5">
    <property type="entry name" value="ALPHA-METHYLACYL-COA RACEMASE"/>
    <property type="match status" value="1"/>
</dbReference>
<dbReference type="AlphaFoldDB" id="Q8EN19"/>
<reference evidence="1 2" key="1">
    <citation type="journal article" date="2001" name="FEMS Microbiol. Lett.">
        <title>Oceanobacillus iheyensis gen. nov., sp. nov., a deep-sea extremely halotolerant and alkaliphilic species isolated from a depth of 1050 m on the Iheya Ridge.</title>
        <authorList>
            <person name="Lu J."/>
            <person name="Nogi Y."/>
            <person name="Takami H."/>
        </authorList>
    </citation>
    <scope>NUCLEOTIDE SEQUENCE [LARGE SCALE GENOMIC DNA]</scope>
    <source>
        <strain evidence="2">DSM 14371 / CIP 107618 / JCM 11309 / KCTC 3954 / HTE831</strain>
    </source>
</reference>
<dbReference type="InterPro" id="IPR023606">
    <property type="entry name" value="CoA-Trfase_III_dom_1_sf"/>
</dbReference>